<dbReference type="EMBL" id="SDGV01000012">
    <property type="protein sequence ID" value="THB61403.1"/>
    <property type="molecule type" value="Genomic_DNA"/>
</dbReference>
<evidence type="ECO:0000313" key="1">
    <source>
        <dbReference type="EMBL" id="THB61403.1"/>
    </source>
</evidence>
<sequence length="238" mass="27501">MKPKELREELQALRNEGEPFVLLTTGSYAGEGFDLAKLDTLMLVMPTSGKTAVQQYLGRLLRNLDEKDELRIYDYVDYAVPLVYRIYQKRLRNYKKLNYIVHDDQQTALSKSNLFTENCEEIIFSDLESAQEGLICLARLHLDYFNRLSNLPSPSRIKLILPSLTSINSKSQKTYKEQVEYLIGRGYQVIIREQINQNCIIINHSVVWLLPSQGKDAVSLRLISRDIAGRLMGYYGER</sequence>
<dbReference type="Gene3D" id="3.40.50.300">
    <property type="entry name" value="P-loop containing nucleotide triphosphate hydrolases"/>
    <property type="match status" value="1"/>
</dbReference>
<keyword evidence="2" id="KW-1185">Reference proteome</keyword>
<protein>
    <recommendedName>
        <fullName evidence="3">Helicase C-terminal domain-containing protein</fullName>
    </recommendedName>
</protein>
<dbReference type="InterPro" id="IPR027417">
    <property type="entry name" value="P-loop_NTPase"/>
</dbReference>
<organism evidence="1 2">
    <name type="scientific">Vagococcus silagei</name>
    <dbReference type="NCBI Taxonomy" id="2508885"/>
    <lineage>
        <taxon>Bacteria</taxon>
        <taxon>Bacillati</taxon>
        <taxon>Bacillota</taxon>
        <taxon>Bacilli</taxon>
        <taxon>Lactobacillales</taxon>
        <taxon>Enterococcaceae</taxon>
        <taxon>Vagococcus</taxon>
    </lineage>
</organism>
<evidence type="ECO:0000313" key="2">
    <source>
        <dbReference type="Proteomes" id="UP000310506"/>
    </source>
</evidence>
<gene>
    <name evidence="1" type="ORF">ESZ54_04980</name>
</gene>
<comment type="caution">
    <text evidence="1">The sequence shown here is derived from an EMBL/GenBank/DDBJ whole genome shotgun (WGS) entry which is preliminary data.</text>
</comment>
<reference evidence="1 2" key="1">
    <citation type="submission" date="2019-01" db="EMBL/GenBank/DDBJ databases">
        <title>Vagococcus silagei sp. nov. isolated from brewer's grain.</title>
        <authorList>
            <person name="Guu J.-R."/>
        </authorList>
    </citation>
    <scope>NUCLEOTIDE SEQUENCE [LARGE SCALE GENOMIC DNA]</scope>
    <source>
        <strain evidence="1 2">2B-2</strain>
    </source>
</reference>
<dbReference type="Proteomes" id="UP000310506">
    <property type="component" value="Unassembled WGS sequence"/>
</dbReference>
<dbReference type="SUPFAM" id="SSF52540">
    <property type="entry name" value="P-loop containing nucleoside triphosphate hydrolases"/>
    <property type="match status" value="1"/>
</dbReference>
<dbReference type="AlphaFoldDB" id="A0A4S3B6K8"/>
<accession>A0A4S3B6K8</accession>
<name>A0A4S3B6K8_9ENTE</name>
<proteinExistence type="predicted"/>
<evidence type="ECO:0008006" key="3">
    <source>
        <dbReference type="Google" id="ProtNLM"/>
    </source>
</evidence>